<dbReference type="AlphaFoldDB" id="B8GIV6"/>
<reference evidence="1 2" key="1">
    <citation type="journal article" date="2015" name="Genome Announc.">
        <title>Complete Genome Sequence of Methanosphaerula palustris E1-9CT, a Hydrogenotrophic Methanogen Isolated from a Minerotrophic Fen Peatland.</title>
        <authorList>
            <person name="Cadillo-Quiroz H."/>
            <person name="Browne P."/>
            <person name="Kyrpides N."/>
            <person name="Woyke T."/>
            <person name="Goodwin L."/>
            <person name="Detter C."/>
            <person name="Yavitt J.B."/>
            <person name="Zinder S.H."/>
        </authorList>
    </citation>
    <scope>NUCLEOTIDE SEQUENCE [LARGE SCALE GENOMIC DNA]</scope>
    <source>
        <strain evidence="2">ATCC BAA-1556 / DSM 19958 / E1-9c</strain>
    </source>
</reference>
<dbReference type="OrthoDB" id="130062at2157"/>
<dbReference type="RefSeq" id="WP_012618238.1">
    <property type="nucleotide sequence ID" value="NC_011832.1"/>
</dbReference>
<dbReference type="eggNOG" id="arCOG04928">
    <property type="taxonomic scope" value="Archaea"/>
</dbReference>
<dbReference type="HOGENOM" id="CLU_039818_0_0_2"/>
<name>B8GIV6_METPE</name>
<dbReference type="STRING" id="521011.Mpal_1607"/>
<dbReference type="CDD" id="cd09729">
    <property type="entry name" value="Cse1_I-E"/>
    <property type="match status" value="1"/>
</dbReference>
<dbReference type="Pfam" id="PF09481">
    <property type="entry name" value="CRISPR_Cse1"/>
    <property type="match status" value="1"/>
</dbReference>
<organism evidence="1 2">
    <name type="scientific">Methanosphaerula palustris (strain ATCC BAA-1556 / DSM 19958 / E1-9c)</name>
    <dbReference type="NCBI Taxonomy" id="521011"/>
    <lineage>
        <taxon>Archaea</taxon>
        <taxon>Methanobacteriati</taxon>
        <taxon>Methanobacteriota</taxon>
        <taxon>Stenosarchaea group</taxon>
        <taxon>Methanomicrobia</taxon>
        <taxon>Methanomicrobiales</taxon>
        <taxon>Methanoregulaceae</taxon>
        <taxon>Methanosphaerula</taxon>
    </lineage>
</organism>
<keyword evidence="2" id="KW-1185">Reference proteome</keyword>
<dbReference type="InterPro" id="IPR013381">
    <property type="entry name" value="CRISPR-assoc_prot_Cse1"/>
</dbReference>
<proteinExistence type="predicted"/>
<dbReference type="EMBL" id="CP001338">
    <property type="protein sequence ID" value="ACL16919.1"/>
    <property type="molecule type" value="Genomic_DNA"/>
</dbReference>
<evidence type="ECO:0000313" key="1">
    <source>
        <dbReference type="EMBL" id="ACL16919.1"/>
    </source>
</evidence>
<dbReference type="NCBIfam" id="TIGR02547">
    <property type="entry name" value="casA_cse1"/>
    <property type="match status" value="1"/>
</dbReference>
<sequence>MLNLIEQAWIPVIRKDGERSTIAPWELTSDYQENPIVELDAPRPDFNGALVQFLIGIVQTELPPTNPVTWKRMFRRPPEPADLKASFSTHIEAFNLDGDGPRFMQDLTLAKGEALAIDKLLIERPGEQTVKKNTDHFLKRGGIDHLCMTCAAMALFTLQTNAPSGGRGHRTSLRGGGPLTTLVTGRTLWETVWLNVISPQELERYGNSALTSAADIFPWMGETRTSNNNEITTPQDVNPAQMFWGMPRRIRLDLDGKPEPGECDLCGKTTERQVSTFSAKDSGVNYKGGWCHVLSPYSTNPKGELLAKHAQPGGVTYRNWLGLVQNDSQNNSQPAAVVSLFREQRQLGLNGFQPHLWAFGYDMDNMKARCWYEGKMPLHHIDEGLLPGYEEEIARLVRTAGLIGFSVRTSIKKALFSRPEDATGDLSFIDARFWQDTEPAFHKTLDELATLLKDGGDRTTLKLNWLKSLRDEGKRLFDDYSQADLIDQTDPKRVALAWRDLQRFTSRFNKKVRETLDLPIEAKPDEADIPDAGV</sequence>
<dbReference type="KEGG" id="mpl:Mpal_1607"/>
<gene>
    <name evidence="1" type="ordered locus">Mpal_1607</name>
</gene>
<protein>
    <submittedName>
        <fullName evidence="1">CRISPR-associated protein, Cse1 family</fullName>
    </submittedName>
</protein>
<dbReference type="Proteomes" id="UP000002457">
    <property type="component" value="Chromosome"/>
</dbReference>
<dbReference type="GeneID" id="7272149"/>
<accession>B8GIV6</accession>
<evidence type="ECO:0000313" key="2">
    <source>
        <dbReference type="Proteomes" id="UP000002457"/>
    </source>
</evidence>